<dbReference type="Proteomes" id="UP000000759">
    <property type="component" value="Chromosome 1"/>
</dbReference>
<keyword evidence="2" id="KW-1185">Reference proteome</keyword>
<gene>
    <name evidence="1" type="ORF">PHATRDRAFT_31881</name>
</gene>
<protein>
    <submittedName>
        <fullName evidence="1">Uncharacterized protein</fullName>
    </submittedName>
</protein>
<sequence length="251" mass="28328">MTSKSTPKELIESFPHSKLTPIATATTEPDYMSLHQLQWEINNNAESIASVLGDGQHGHLFLVVPEAEYLAVTDDIPCIPPMKPPMDPDHAANATAPQILEANCQNDNCQKIYELYHNANQAFRNQLIEAVPIVYIESLSHPMRGFSKVSPLAILSHLRDAFGKIQLADLIANEARMKAGWYPPMPIQQLFLQFEKGHQFLIASGEVVDERAIARIGYQIIEKTGLFELASREWRYKEEADKTMANFKKHF</sequence>
<dbReference type="InParanoid" id="B7FPL3"/>
<reference evidence="2" key="2">
    <citation type="submission" date="2008-08" db="EMBL/GenBank/DDBJ databases">
        <authorList>
            <consortium name="Diatom Consortium"/>
            <person name="Grigoriev I."/>
            <person name="Grimwood J."/>
            <person name="Kuo A."/>
            <person name="Otillar R.P."/>
            <person name="Salamov A."/>
            <person name="Detter J.C."/>
            <person name="Lindquist E."/>
            <person name="Shapiro H."/>
            <person name="Lucas S."/>
            <person name="Glavina del Rio T."/>
            <person name="Pitluck S."/>
            <person name="Rokhsar D."/>
            <person name="Bowler C."/>
        </authorList>
    </citation>
    <scope>GENOME REANNOTATION</scope>
    <source>
        <strain evidence="2">CCAP 1055/1</strain>
    </source>
</reference>
<proteinExistence type="predicted"/>
<dbReference type="GeneID" id="7196414"/>
<organism evidence="1 2">
    <name type="scientific">Phaeodactylum tricornutum (strain CCAP 1055/1)</name>
    <dbReference type="NCBI Taxonomy" id="556484"/>
    <lineage>
        <taxon>Eukaryota</taxon>
        <taxon>Sar</taxon>
        <taxon>Stramenopiles</taxon>
        <taxon>Ochrophyta</taxon>
        <taxon>Bacillariophyta</taxon>
        <taxon>Bacillariophyceae</taxon>
        <taxon>Bacillariophycidae</taxon>
        <taxon>Naviculales</taxon>
        <taxon>Phaeodactylaceae</taxon>
        <taxon>Phaeodactylum</taxon>
    </lineage>
</organism>
<dbReference type="AlphaFoldDB" id="B7FPL3"/>
<dbReference type="PaxDb" id="2850-Phatr31881"/>
<dbReference type="KEGG" id="pti:PHATRDRAFT_31881"/>
<accession>B7FPL3</accession>
<dbReference type="EMBL" id="CM000605">
    <property type="protein sequence ID" value="EEC51694.1"/>
    <property type="molecule type" value="Genomic_DNA"/>
</dbReference>
<evidence type="ECO:0000313" key="2">
    <source>
        <dbReference type="Proteomes" id="UP000000759"/>
    </source>
</evidence>
<dbReference type="HOGENOM" id="CLU_1108882_0_0_1"/>
<reference evidence="1 2" key="1">
    <citation type="journal article" date="2008" name="Nature">
        <title>The Phaeodactylum genome reveals the evolutionary history of diatom genomes.</title>
        <authorList>
            <person name="Bowler C."/>
            <person name="Allen A.E."/>
            <person name="Badger J.H."/>
            <person name="Grimwood J."/>
            <person name="Jabbari K."/>
            <person name="Kuo A."/>
            <person name="Maheswari U."/>
            <person name="Martens C."/>
            <person name="Maumus F."/>
            <person name="Otillar R.P."/>
            <person name="Rayko E."/>
            <person name="Salamov A."/>
            <person name="Vandepoele K."/>
            <person name="Beszteri B."/>
            <person name="Gruber A."/>
            <person name="Heijde M."/>
            <person name="Katinka M."/>
            <person name="Mock T."/>
            <person name="Valentin K."/>
            <person name="Verret F."/>
            <person name="Berges J.A."/>
            <person name="Brownlee C."/>
            <person name="Cadoret J.P."/>
            <person name="Chiovitti A."/>
            <person name="Choi C.J."/>
            <person name="Coesel S."/>
            <person name="De Martino A."/>
            <person name="Detter J.C."/>
            <person name="Durkin C."/>
            <person name="Falciatore A."/>
            <person name="Fournet J."/>
            <person name="Haruta M."/>
            <person name="Huysman M.J."/>
            <person name="Jenkins B.D."/>
            <person name="Jiroutova K."/>
            <person name="Jorgensen R.E."/>
            <person name="Joubert Y."/>
            <person name="Kaplan A."/>
            <person name="Kroger N."/>
            <person name="Kroth P.G."/>
            <person name="La Roche J."/>
            <person name="Lindquist E."/>
            <person name="Lommer M."/>
            <person name="Martin-Jezequel V."/>
            <person name="Lopez P.J."/>
            <person name="Lucas S."/>
            <person name="Mangogna M."/>
            <person name="McGinnis K."/>
            <person name="Medlin L.K."/>
            <person name="Montsant A."/>
            <person name="Oudot-Le Secq M.P."/>
            <person name="Napoli C."/>
            <person name="Obornik M."/>
            <person name="Parker M.S."/>
            <person name="Petit J.L."/>
            <person name="Porcel B.M."/>
            <person name="Poulsen N."/>
            <person name="Robison M."/>
            <person name="Rychlewski L."/>
            <person name="Rynearson T.A."/>
            <person name="Schmutz J."/>
            <person name="Shapiro H."/>
            <person name="Siaut M."/>
            <person name="Stanley M."/>
            <person name="Sussman M.R."/>
            <person name="Taylor A.R."/>
            <person name="Vardi A."/>
            <person name="von Dassow P."/>
            <person name="Vyverman W."/>
            <person name="Willis A."/>
            <person name="Wyrwicz L.S."/>
            <person name="Rokhsar D.S."/>
            <person name="Weissenbach J."/>
            <person name="Armbrust E.V."/>
            <person name="Green B.R."/>
            <person name="Van de Peer Y."/>
            <person name="Grigoriev I.V."/>
        </authorList>
    </citation>
    <scope>NUCLEOTIDE SEQUENCE [LARGE SCALE GENOMIC DNA]</scope>
    <source>
        <strain evidence="1 2">CCAP 1055/1</strain>
    </source>
</reference>
<dbReference type="OrthoDB" id="49537at2759"/>
<evidence type="ECO:0000313" key="1">
    <source>
        <dbReference type="EMBL" id="EEC51694.1"/>
    </source>
</evidence>
<dbReference type="RefSeq" id="XP_002177231.1">
    <property type="nucleotide sequence ID" value="XM_002177195.1"/>
</dbReference>
<name>B7FPL3_PHATC</name>